<dbReference type="Gene3D" id="3.60.21.10">
    <property type="match status" value="1"/>
</dbReference>
<dbReference type="AlphaFoldDB" id="A0A1I4PHQ4"/>
<dbReference type="OrthoDB" id="9810906at2"/>
<dbReference type="Pfam" id="PF13472">
    <property type="entry name" value="Lipase_GDSL_2"/>
    <property type="match status" value="1"/>
</dbReference>
<evidence type="ECO:0000259" key="2">
    <source>
        <dbReference type="SMART" id="SM00854"/>
    </source>
</evidence>
<dbReference type="PANTHER" id="PTHR33393:SF12">
    <property type="entry name" value="CAPSULE BIOSYNTHESIS PROTEIN CAPA"/>
    <property type="match status" value="1"/>
</dbReference>
<accession>A0A1I4PHQ4</accession>
<dbReference type="EMBL" id="FOTR01000011">
    <property type="protein sequence ID" value="SFM27076.1"/>
    <property type="molecule type" value="Genomic_DNA"/>
</dbReference>
<dbReference type="PANTHER" id="PTHR33393">
    <property type="entry name" value="POLYGLUTAMINE SYNTHESIS ACCESSORY PROTEIN RV0574C-RELATED"/>
    <property type="match status" value="1"/>
</dbReference>
<dbReference type="Pfam" id="PF09587">
    <property type="entry name" value="PGA_cap"/>
    <property type="match status" value="1"/>
</dbReference>
<evidence type="ECO:0000313" key="4">
    <source>
        <dbReference type="Proteomes" id="UP000198565"/>
    </source>
</evidence>
<feature type="domain" description="Capsule synthesis protein CapA" evidence="2">
    <location>
        <begin position="307"/>
        <end position="577"/>
    </location>
</feature>
<dbReference type="InterPro" id="IPR029058">
    <property type="entry name" value="AB_hydrolase_fold"/>
</dbReference>
<dbReference type="RefSeq" id="WP_091485105.1">
    <property type="nucleotide sequence ID" value="NZ_FOTR01000011.1"/>
</dbReference>
<proteinExistence type="inferred from homology"/>
<sequence length="920" mass="106728">MDHKKKILSSSKNYKITYYYNEEKPSNKCVIAFGEIDSNMEEVGFGQKLVLELGYDYIYVSQRRRTQYQLLDHHTFYQHVKEIIAGKEVYTYGSSLGAYCAIYYGSFINANILSMSPRIPAHPVIDKLMGSRYKNNGFKHNELDQVPQTTGRISIFYDDDNEIDSYYINYFVKDLYPNAEYFHIKYAGHYTARALLLSDELKKTARDFFANQPIEFKLNQEEILNWHMMRAGIRLEKRQLEHAKENLDVLLDSNRAESGEVMKLVKQYKKKAVQKAENKSKTSTKPSSIIYPSITNDEQQKIKDAVSISFVGDLLLLRDQVFNAWDFEKKEYVFDDMFEYVKKYLASSDFSMGVLEGTFAGDTREYSTDIYEDKMPLHLNFPDSFAHAMKRAGFDFLTTAQNHLLDNGKKGAMRTLDVLDDAGIMHKGSYRNQEEKDTLPIYDIKGLKVAILTYTKRSNRYKNEFFLKEENDHLTSLLVSPTDPHFEEVKQSVKQDFERVKNAKPDCIVVLPHMGKQFTHKPDKFQRTWCDIFVDAGANIILSDHAHAVQPYEWRKHPEDNSDVLILHCPGDFVNSYTKKDGDASALSEIYLNPENGKPFAVSCVPLWAHSYVDRNYRALPIYEVIHNKQIRSTLSTYDYERVKTTHQLITKTMLGEELTIDQIQEKYYLFAKRADGNTKGYVRNCVKPLSLDPKMRAKKIIYLIQNSKSVCFIGDSITEGTKNGGYSWYEPLMENFEGIKVKKFARGQATPYFVKNSQKIADIRANLYIIAVGTNDVRYRDPQKCAMTSNEYIDNLQKIIKKIKAKKKNAKFIFIAPWTTDQYDPTSELSTEERFKMLQEYSKALKSFCDKHEHLYIDPNETISQTFKTRNPKKWLVDHIHPNASDGINLYSKAVIDASPNESLIFLRKAKKKLKQWIK</sequence>
<reference evidence="4" key="1">
    <citation type="submission" date="2016-10" db="EMBL/GenBank/DDBJ databases">
        <authorList>
            <person name="Varghese N."/>
            <person name="Submissions S."/>
        </authorList>
    </citation>
    <scope>NUCLEOTIDE SEQUENCE [LARGE SCALE GENOMIC DNA]</scope>
    <source>
        <strain evidence="4">CGMCC 1.4250</strain>
    </source>
</reference>
<dbReference type="SUPFAM" id="SSF52266">
    <property type="entry name" value="SGNH hydrolase"/>
    <property type="match status" value="1"/>
</dbReference>
<gene>
    <name evidence="3" type="ORF">SAMN04487943_11170</name>
</gene>
<comment type="similarity">
    <text evidence="1">Belongs to the CapA family.</text>
</comment>
<dbReference type="InterPro" id="IPR029052">
    <property type="entry name" value="Metallo-depent_PP-like"/>
</dbReference>
<evidence type="ECO:0000256" key="1">
    <source>
        <dbReference type="ARBA" id="ARBA00005662"/>
    </source>
</evidence>
<dbReference type="Gene3D" id="3.40.50.1110">
    <property type="entry name" value="SGNH hydrolase"/>
    <property type="match status" value="1"/>
</dbReference>
<dbReference type="GO" id="GO:0016787">
    <property type="term" value="F:hydrolase activity"/>
    <property type="evidence" value="ECO:0007669"/>
    <property type="project" value="UniProtKB-KW"/>
</dbReference>
<name>A0A1I4PHQ4_9BACI</name>
<dbReference type="SUPFAM" id="SSF53474">
    <property type="entry name" value="alpha/beta-Hydrolases"/>
    <property type="match status" value="1"/>
</dbReference>
<evidence type="ECO:0000313" key="3">
    <source>
        <dbReference type="EMBL" id="SFM27076.1"/>
    </source>
</evidence>
<dbReference type="SMART" id="SM00854">
    <property type="entry name" value="PGA_cap"/>
    <property type="match status" value="1"/>
</dbReference>
<dbReference type="InterPro" id="IPR036514">
    <property type="entry name" value="SGNH_hydro_sf"/>
</dbReference>
<dbReference type="SUPFAM" id="SSF56300">
    <property type="entry name" value="Metallo-dependent phosphatases"/>
    <property type="match status" value="1"/>
</dbReference>
<keyword evidence="3" id="KW-0378">Hydrolase</keyword>
<protein>
    <submittedName>
        <fullName evidence="3">GDSL-like Lipase/Acylhydrolase</fullName>
    </submittedName>
</protein>
<dbReference type="InterPro" id="IPR013830">
    <property type="entry name" value="SGNH_hydro"/>
</dbReference>
<dbReference type="STRING" id="334253.SAMN04487943_11170"/>
<organism evidence="3 4">
    <name type="scientific">Gracilibacillus orientalis</name>
    <dbReference type="NCBI Taxonomy" id="334253"/>
    <lineage>
        <taxon>Bacteria</taxon>
        <taxon>Bacillati</taxon>
        <taxon>Bacillota</taxon>
        <taxon>Bacilli</taxon>
        <taxon>Bacillales</taxon>
        <taxon>Bacillaceae</taxon>
        <taxon>Gracilibacillus</taxon>
    </lineage>
</organism>
<dbReference type="InterPro" id="IPR019079">
    <property type="entry name" value="Capsule_synth_CapA"/>
</dbReference>
<dbReference type="CDD" id="cd07381">
    <property type="entry name" value="MPP_CapA"/>
    <property type="match status" value="1"/>
</dbReference>
<keyword evidence="4" id="KW-1185">Reference proteome</keyword>
<dbReference type="Proteomes" id="UP000198565">
    <property type="component" value="Unassembled WGS sequence"/>
</dbReference>
<dbReference type="InterPro" id="IPR052169">
    <property type="entry name" value="CW_Biosynth-Accessory"/>
</dbReference>